<evidence type="ECO:0000256" key="4">
    <source>
        <dbReference type="ARBA" id="ARBA00001946"/>
    </source>
</evidence>
<dbReference type="PANTHER" id="PTHR43522:SF2">
    <property type="entry name" value="TRANSKETOLASE 1-RELATED"/>
    <property type="match status" value="1"/>
</dbReference>
<dbReference type="GO" id="GO:0005829">
    <property type="term" value="C:cytosol"/>
    <property type="evidence" value="ECO:0007669"/>
    <property type="project" value="TreeGrafter"/>
</dbReference>
<feature type="domain" description="Transketolase-like pyrimidine-binding" evidence="16">
    <location>
        <begin position="335"/>
        <end position="507"/>
    </location>
</feature>
<comment type="subunit">
    <text evidence="8">Homodimer.</text>
</comment>
<evidence type="ECO:0000256" key="14">
    <source>
        <dbReference type="ARBA" id="ARBA00023052"/>
    </source>
</evidence>
<dbReference type="CDD" id="cd02012">
    <property type="entry name" value="TPP_TK"/>
    <property type="match status" value="1"/>
</dbReference>
<proteinExistence type="inferred from homology"/>
<comment type="cofactor">
    <cofactor evidence="1">
        <name>Ca(2+)</name>
        <dbReference type="ChEBI" id="CHEBI:29108"/>
    </cofactor>
</comment>
<reference evidence="17 18" key="1">
    <citation type="submission" date="2019-01" db="EMBL/GenBank/DDBJ databases">
        <title>Leuconostoc litchii sp. nov., a novel lactic acid bacterium isolated from lychee.</title>
        <authorList>
            <person name="Wang L.-T."/>
        </authorList>
    </citation>
    <scope>NUCLEOTIDE SEQUENCE [LARGE SCALE GENOMIC DNA]</scope>
    <source>
        <strain evidence="17 18">MB7</strain>
    </source>
</reference>
<comment type="cofactor">
    <cofactor evidence="5">
        <name>thiamine diphosphate</name>
        <dbReference type="ChEBI" id="CHEBI:58937"/>
    </cofactor>
</comment>
<keyword evidence="10" id="KW-0808">Transferase</keyword>
<comment type="cofactor">
    <cofactor evidence="2">
        <name>Mn(2+)</name>
        <dbReference type="ChEBI" id="CHEBI:29035"/>
    </cofactor>
</comment>
<dbReference type="SUPFAM" id="SSF52922">
    <property type="entry name" value="TK C-terminal domain-like"/>
    <property type="match status" value="1"/>
</dbReference>
<evidence type="ECO:0000256" key="2">
    <source>
        <dbReference type="ARBA" id="ARBA00001936"/>
    </source>
</evidence>
<evidence type="ECO:0000256" key="5">
    <source>
        <dbReference type="ARBA" id="ARBA00001964"/>
    </source>
</evidence>
<evidence type="ECO:0000256" key="15">
    <source>
        <dbReference type="ARBA" id="ARBA00049473"/>
    </source>
</evidence>
<comment type="similarity">
    <text evidence="7">Belongs to the transketolase family.</text>
</comment>
<evidence type="ECO:0000256" key="3">
    <source>
        <dbReference type="ARBA" id="ARBA00001941"/>
    </source>
</evidence>
<evidence type="ECO:0000256" key="1">
    <source>
        <dbReference type="ARBA" id="ARBA00001913"/>
    </source>
</evidence>
<evidence type="ECO:0000256" key="13">
    <source>
        <dbReference type="ARBA" id="ARBA00022842"/>
    </source>
</evidence>
<evidence type="ECO:0000256" key="9">
    <source>
        <dbReference type="ARBA" id="ARBA00013152"/>
    </source>
</evidence>
<evidence type="ECO:0000256" key="12">
    <source>
        <dbReference type="ARBA" id="ARBA00022837"/>
    </source>
</evidence>
<dbReference type="InterPro" id="IPR009014">
    <property type="entry name" value="Transketo_C/PFOR_II"/>
</dbReference>
<keyword evidence="11" id="KW-0479">Metal-binding</keyword>
<comment type="function">
    <text evidence="6">Catalyzes the transfer of a two-carbon ketol group from a ketose donor to an aldose acceptor, via a covalent intermediate with the cofactor thiamine pyrophosphate.</text>
</comment>
<dbReference type="EC" id="2.2.1.1" evidence="9"/>
<dbReference type="OrthoDB" id="8732661at2"/>
<dbReference type="Pfam" id="PF22613">
    <property type="entry name" value="Transketolase_C_1"/>
    <property type="match status" value="1"/>
</dbReference>
<keyword evidence="14" id="KW-0786">Thiamine pyrophosphate</keyword>
<evidence type="ECO:0000256" key="11">
    <source>
        <dbReference type="ARBA" id="ARBA00022723"/>
    </source>
</evidence>
<dbReference type="CDD" id="cd07033">
    <property type="entry name" value="TPP_PYR_DXS_TK_like"/>
    <property type="match status" value="1"/>
</dbReference>
<comment type="caution">
    <text evidence="17">The sequence shown here is derived from an EMBL/GenBank/DDBJ whole genome shotgun (WGS) entry which is preliminary data.</text>
</comment>
<evidence type="ECO:0000256" key="6">
    <source>
        <dbReference type="ARBA" id="ARBA00002931"/>
    </source>
</evidence>
<gene>
    <name evidence="17" type="ORF">ESZ47_01975</name>
</gene>
<dbReference type="SMART" id="SM00861">
    <property type="entry name" value="Transket_pyr"/>
    <property type="match status" value="1"/>
</dbReference>
<dbReference type="AlphaFoldDB" id="A0A6P2CLR0"/>
<evidence type="ECO:0000259" key="16">
    <source>
        <dbReference type="SMART" id="SM00861"/>
    </source>
</evidence>
<dbReference type="FunFam" id="3.40.50.970:FF:000045">
    <property type="entry name" value="Transketolase"/>
    <property type="match status" value="1"/>
</dbReference>
<dbReference type="GO" id="GO:0004802">
    <property type="term" value="F:transketolase activity"/>
    <property type="evidence" value="ECO:0007669"/>
    <property type="project" value="UniProtKB-EC"/>
</dbReference>
<dbReference type="Pfam" id="PF02779">
    <property type="entry name" value="Transket_pyr"/>
    <property type="match status" value="1"/>
</dbReference>
<dbReference type="InterPro" id="IPR055152">
    <property type="entry name" value="Transketolase-like_C_2"/>
</dbReference>
<evidence type="ECO:0000313" key="18">
    <source>
        <dbReference type="Proteomes" id="UP000442244"/>
    </source>
</evidence>
<dbReference type="Gene3D" id="3.40.50.920">
    <property type="match status" value="1"/>
</dbReference>
<dbReference type="InterPro" id="IPR005474">
    <property type="entry name" value="Transketolase_N"/>
</dbReference>
<dbReference type="GO" id="GO:0046872">
    <property type="term" value="F:metal ion binding"/>
    <property type="evidence" value="ECO:0007669"/>
    <property type="project" value="UniProtKB-KW"/>
</dbReference>
<dbReference type="InterPro" id="IPR029061">
    <property type="entry name" value="THDP-binding"/>
</dbReference>
<sequence>MITTTPLATKAIQSLRLLSNQIISHAGSGHPGIALGAAPILYELYANQLNVDPKNPHEPNRDRFVLSAGHGAALLYATLYAAGFNLTSKDLSEFRQPHSKTPGHPEVGVTPGVEATTGPLGQGLGMAVGMAMAEEKLHQQFPTVIHHFTYALVGDGDLMEGVSHEVASLAGQQRLSKLIVLYDDNAVSLDGAKERSDTSDNLARFASYGWDIRKVENGNNLEAIHDAIENAKLSPEPTLIAVKSIIGDFGPFAGTNKAHGTPLTDQQLVDLSEMLAVKVTNFELPSDVLEDIRIKIMARLANRVQPTEEELGNYFEFTRKKDFSIPQLTTEIKSQAGRKISKYVLQNFAQQLPNLWGGSADLVASTNAEIVQSPLFNNDDRSGRNIAFGVREFGMGSVMNGIALHGGTTIFGATFLAFSDYMKAAIRLSALQHVPVIYVFTHDSVTVGEDGPTHQPVEQLMGLRMIPGIDVLRPGTAEEIAHAWHQALTSIDRPTVLILSRGAIGPQGNDAQAELAIQRGAVQLRQNNDAKINLIATGSEVQLAQKVSELLSVPSNIISIPNLSRFSALEKSERHKIIPQETAKNVIIEAGTTLGWQGIAGDEGMILGIDEFGMSAVAANIFDEIGFTAESIVHRITRELL</sequence>
<name>A0A6P2CLR0_9LACO</name>
<dbReference type="EMBL" id="SDGY01000001">
    <property type="protein sequence ID" value="TYC46935.1"/>
    <property type="molecule type" value="Genomic_DNA"/>
</dbReference>
<keyword evidence="13" id="KW-0460">Magnesium</keyword>
<dbReference type="InterPro" id="IPR033247">
    <property type="entry name" value="Transketolase_fam"/>
</dbReference>
<dbReference type="SUPFAM" id="SSF52518">
    <property type="entry name" value="Thiamin diphosphate-binding fold (THDP-binding)"/>
    <property type="match status" value="2"/>
</dbReference>
<evidence type="ECO:0000313" key="17">
    <source>
        <dbReference type="EMBL" id="TYC46935.1"/>
    </source>
</evidence>
<dbReference type="Pfam" id="PF00456">
    <property type="entry name" value="Transketolase_N"/>
    <property type="match status" value="1"/>
</dbReference>
<dbReference type="GO" id="GO:0006098">
    <property type="term" value="P:pentose-phosphate shunt"/>
    <property type="evidence" value="ECO:0007669"/>
    <property type="project" value="TreeGrafter"/>
</dbReference>
<protein>
    <recommendedName>
        <fullName evidence="9">transketolase</fullName>
        <ecNumber evidence="9">2.2.1.1</ecNumber>
    </recommendedName>
</protein>
<evidence type="ECO:0000256" key="7">
    <source>
        <dbReference type="ARBA" id="ARBA00007131"/>
    </source>
</evidence>
<dbReference type="PANTHER" id="PTHR43522">
    <property type="entry name" value="TRANSKETOLASE"/>
    <property type="match status" value="1"/>
</dbReference>
<keyword evidence="18" id="KW-1185">Reference proteome</keyword>
<dbReference type="InterPro" id="IPR005475">
    <property type="entry name" value="Transketolase-like_Pyr-bd"/>
</dbReference>
<keyword evidence="12" id="KW-0106">Calcium</keyword>
<dbReference type="RefSeq" id="WP_148604287.1">
    <property type="nucleotide sequence ID" value="NZ_SDGY01000001.1"/>
</dbReference>
<comment type="cofactor">
    <cofactor evidence="4">
        <name>Mg(2+)</name>
        <dbReference type="ChEBI" id="CHEBI:18420"/>
    </cofactor>
</comment>
<evidence type="ECO:0000256" key="10">
    <source>
        <dbReference type="ARBA" id="ARBA00022679"/>
    </source>
</evidence>
<comment type="catalytic activity">
    <reaction evidence="15">
        <text>D-sedoheptulose 7-phosphate + D-glyceraldehyde 3-phosphate = aldehydo-D-ribose 5-phosphate + D-xylulose 5-phosphate</text>
        <dbReference type="Rhea" id="RHEA:10508"/>
        <dbReference type="ChEBI" id="CHEBI:57483"/>
        <dbReference type="ChEBI" id="CHEBI:57737"/>
        <dbReference type="ChEBI" id="CHEBI:58273"/>
        <dbReference type="ChEBI" id="CHEBI:59776"/>
        <dbReference type="EC" id="2.2.1.1"/>
    </reaction>
</comment>
<organism evidence="17 18">
    <name type="scientific">Leuconostoc litchii</name>
    <dbReference type="NCBI Taxonomy" id="1981069"/>
    <lineage>
        <taxon>Bacteria</taxon>
        <taxon>Bacillati</taxon>
        <taxon>Bacillota</taxon>
        <taxon>Bacilli</taxon>
        <taxon>Lactobacillales</taxon>
        <taxon>Lactobacillaceae</taxon>
        <taxon>Leuconostoc</taxon>
    </lineage>
</organism>
<dbReference type="Proteomes" id="UP000442244">
    <property type="component" value="Unassembled WGS sequence"/>
</dbReference>
<accession>A0A6P2CLR0</accession>
<dbReference type="Gene3D" id="3.40.50.970">
    <property type="match status" value="2"/>
</dbReference>
<evidence type="ECO:0000256" key="8">
    <source>
        <dbReference type="ARBA" id="ARBA00011738"/>
    </source>
</evidence>
<comment type="cofactor">
    <cofactor evidence="3">
        <name>Co(2+)</name>
        <dbReference type="ChEBI" id="CHEBI:48828"/>
    </cofactor>
</comment>